<proteinExistence type="predicted"/>
<evidence type="ECO:0000256" key="2">
    <source>
        <dbReference type="SAM" id="Phobius"/>
    </source>
</evidence>
<feature type="transmembrane region" description="Helical" evidence="2">
    <location>
        <begin position="52"/>
        <end position="73"/>
    </location>
</feature>
<gene>
    <name evidence="3" type="ORF">AB5J50_11325</name>
</gene>
<feature type="compositionally biased region" description="Polar residues" evidence="1">
    <location>
        <begin position="1"/>
        <end position="12"/>
    </location>
</feature>
<reference evidence="3" key="1">
    <citation type="submission" date="2024-07" db="EMBL/GenBank/DDBJ databases">
        <authorList>
            <person name="Yu S.T."/>
        </authorList>
    </citation>
    <scope>NUCLEOTIDE SEQUENCE</scope>
    <source>
        <strain evidence="3">R35</strain>
    </source>
</reference>
<name>A0AB39S508_9ACTN</name>
<feature type="transmembrane region" description="Helical" evidence="2">
    <location>
        <begin position="25"/>
        <end position="46"/>
    </location>
</feature>
<sequence length="146" mass="14921">MQTIRIKTPSSDSPERPGQEPGRDLLPLLAGAATVVAVVGAILALADVDSPLRGPFTLFFLLAAPSVAIAAALRGLEPFGRVLASVAGAVAVDMLVAQGMLAVHRWSVSGGVTAVTVISCLILLLVGGRRLRGRSSSSLPKRSSNG</sequence>
<accession>A0AB39S508</accession>
<evidence type="ECO:0000256" key="1">
    <source>
        <dbReference type="SAM" id="MobiDB-lite"/>
    </source>
</evidence>
<keyword evidence="2" id="KW-0812">Transmembrane</keyword>
<evidence type="ECO:0008006" key="4">
    <source>
        <dbReference type="Google" id="ProtNLM"/>
    </source>
</evidence>
<evidence type="ECO:0000313" key="3">
    <source>
        <dbReference type="EMBL" id="XDQ61328.1"/>
    </source>
</evidence>
<organism evidence="3">
    <name type="scientific">Streptomyces sp. R35</name>
    <dbReference type="NCBI Taxonomy" id="3238630"/>
    <lineage>
        <taxon>Bacteria</taxon>
        <taxon>Bacillati</taxon>
        <taxon>Actinomycetota</taxon>
        <taxon>Actinomycetes</taxon>
        <taxon>Kitasatosporales</taxon>
        <taxon>Streptomycetaceae</taxon>
        <taxon>Streptomyces</taxon>
    </lineage>
</organism>
<keyword evidence="2" id="KW-0472">Membrane</keyword>
<feature type="region of interest" description="Disordered" evidence="1">
    <location>
        <begin position="1"/>
        <end position="21"/>
    </location>
</feature>
<dbReference type="AlphaFoldDB" id="A0AB39S508"/>
<protein>
    <recommendedName>
        <fullName evidence="4">DUF1616 domain-containing protein</fullName>
    </recommendedName>
</protein>
<keyword evidence="2" id="KW-1133">Transmembrane helix</keyword>
<feature type="transmembrane region" description="Helical" evidence="2">
    <location>
        <begin position="82"/>
        <end position="100"/>
    </location>
</feature>
<dbReference type="RefSeq" id="WP_369257194.1">
    <property type="nucleotide sequence ID" value="NZ_CP163440.1"/>
</dbReference>
<feature type="transmembrane region" description="Helical" evidence="2">
    <location>
        <begin position="106"/>
        <end position="126"/>
    </location>
</feature>
<dbReference type="EMBL" id="CP163440">
    <property type="protein sequence ID" value="XDQ61328.1"/>
    <property type="molecule type" value="Genomic_DNA"/>
</dbReference>